<protein>
    <submittedName>
        <fullName evidence="1">Uncharacterized protein</fullName>
    </submittedName>
</protein>
<reference evidence="1 2" key="1">
    <citation type="journal article" date="2021" name="Elife">
        <title>Chloroplast acquisition without the gene transfer in kleptoplastic sea slugs, Plakobranchus ocellatus.</title>
        <authorList>
            <person name="Maeda T."/>
            <person name="Takahashi S."/>
            <person name="Yoshida T."/>
            <person name="Shimamura S."/>
            <person name="Takaki Y."/>
            <person name="Nagai Y."/>
            <person name="Toyoda A."/>
            <person name="Suzuki Y."/>
            <person name="Arimoto A."/>
            <person name="Ishii H."/>
            <person name="Satoh N."/>
            <person name="Nishiyama T."/>
            <person name="Hasebe M."/>
            <person name="Maruyama T."/>
            <person name="Minagawa J."/>
            <person name="Obokata J."/>
            <person name="Shigenobu S."/>
        </authorList>
    </citation>
    <scope>NUCLEOTIDE SEQUENCE [LARGE SCALE GENOMIC DNA]</scope>
</reference>
<keyword evidence="2" id="KW-1185">Reference proteome</keyword>
<comment type="caution">
    <text evidence="1">The sequence shown here is derived from an EMBL/GenBank/DDBJ whole genome shotgun (WGS) entry which is preliminary data.</text>
</comment>
<organism evidence="1 2">
    <name type="scientific">Plakobranchus ocellatus</name>
    <dbReference type="NCBI Taxonomy" id="259542"/>
    <lineage>
        <taxon>Eukaryota</taxon>
        <taxon>Metazoa</taxon>
        <taxon>Spiralia</taxon>
        <taxon>Lophotrochozoa</taxon>
        <taxon>Mollusca</taxon>
        <taxon>Gastropoda</taxon>
        <taxon>Heterobranchia</taxon>
        <taxon>Euthyneura</taxon>
        <taxon>Panpulmonata</taxon>
        <taxon>Sacoglossa</taxon>
        <taxon>Placobranchoidea</taxon>
        <taxon>Plakobranchidae</taxon>
        <taxon>Plakobranchus</taxon>
    </lineage>
</organism>
<dbReference type="Proteomes" id="UP000735302">
    <property type="component" value="Unassembled WGS sequence"/>
</dbReference>
<accession>A0AAV4A3K1</accession>
<dbReference type="EMBL" id="BLXT01003625">
    <property type="protein sequence ID" value="GFO02695.1"/>
    <property type="molecule type" value="Genomic_DNA"/>
</dbReference>
<sequence>METSDWLLSAFEEPALVEDHARESQQQPAFIEDIEKITNFSGSKTNERQQRKIENDQTAIKKITLNKATVQVVVCGWIVKSWGLIELEEFKDIKCGHGGMAGKILCLSPSLNIFTKRKALQQNLKHRRIKRLP</sequence>
<name>A0AAV4A3K1_9GAST</name>
<gene>
    <name evidence="1" type="ORF">PoB_002920000</name>
</gene>
<evidence type="ECO:0000313" key="2">
    <source>
        <dbReference type="Proteomes" id="UP000735302"/>
    </source>
</evidence>
<proteinExistence type="predicted"/>
<dbReference type="AlphaFoldDB" id="A0AAV4A3K1"/>
<evidence type="ECO:0000313" key="1">
    <source>
        <dbReference type="EMBL" id="GFO02695.1"/>
    </source>
</evidence>